<dbReference type="AlphaFoldDB" id="A0AAE0D5H4"/>
<keyword evidence="3" id="KW-1185">Reference proteome</keyword>
<dbReference type="EMBL" id="VYYT01000271">
    <property type="protein sequence ID" value="KAK2750553.1"/>
    <property type="molecule type" value="Genomic_DNA"/>
</dbReference>
<evidence type="ECO:0000256" key="1">
    <source>
        <dbReference type="SAM" id="MobiDB-lite"/>
    </source>
</evidence>
<comment type="caution">
    <text evidence="2">The sequence shown here is derived from an EMBL/GenBank/DDBJ whole genome shotgun (WGS) entry which is preliminary data.</text>
</comment>
<evidence type="ECO:0000313" key="2">
    <source>
        <dbReference type="EMBL" id="KAK2750553.1"/>
    </source>
</evidence>
<protein>
    <submittedName>
        <fullName evidence="2">Uncharacterized protein</fullName>
    </submittedName>
</protein>
<evidence type="ECO:0000313" key="3">
    <source>
        <dbReference type="Proteomes" id="UP001281614"/>
    </source>
</evidence>
<accession>A0AAE0D5H4</accession>
<dbReference type="Proteomes" id="UP001281614">
    <property type="component" value="Unassembled WGS sequence"/>
</dbReference>
<organism evidence="2 3">
    <name type="scientific">Colletotrichum kahawae</name>
    <name type="common">Coffee berry disease fungus</name>
    <dbReference type="NCBI Taxonomy" id="34407"/>
    <lineage>
        <taxon>Eukaryota</taxon>
        <taxon>Fungi</taxon>
        <taxon>Dikarya</taxon>
        <taxon>Ascomycota</taxon>
        <taxon>Pezizomycotina</taxon>
        <taxon>Sordariomycetes</taxon>
        <taxon>Hypocreomycetidae</taxon>
        <taxon>Glomerellales</taxon>
        <taxon>Glomerellaceae</taxon>
        <taxon>Colletotrichum</taxon>
        <taxon>Colletotrichum gloeosporioides species complex</taxon>
    </lineage>
</organism>
<sequence>MRFREEAKSGPFSPQSHPVPRYSAPPPPAPAQIKDNIVLDPTLLPRFLPSSVRLWQRTLPSCVGHCLSWSYQ</sequence>
<proteinExistence type="predicted"/>
<feature type="region of interest" description="Disordered" evidence="1">
    <location>
        <begin position="1"/>
        <end position="30"/>
    </location>
</feature>
<name>A0AAE0D5H4_COLKA</name>
<reference evidence="2" key="1">
    <citation type="submission" date="2023-02" db="EMBL/GenBank/DDBJ databases">
        <title>Colletotrichum kahawae CIFC_Que2 genome sequencing and assembly.</title>
        <authorList>
            <person name="Baroncelli R."/>
        </authorList>
    </citation>
    <scope>NUCLEOTIDE SEQUENCE</scope>
    <source>
        <strain evidence="2">CIFC_Que2</strain>
    </source>
</reference>
<gene>
    <name evidence="2" type="ORF">CKAH01_17951</name>
</gene>